<protein>
    <submittedName>
        <fullName evidence="3">Uncharacterized protein</fullName>
    </submittedName>
</protein>
<sequence length="2881" mass="324554">MTGSKADKIMVADTAGVEVISTAGVEIAGTAGVEPPNTAEMELASTAEMELASIEMELADTAEVEVGDFMAETAEISAGLSAAETVEVVSQLKNQNPQLDSLKTLRGRLLARHAVDHKAAGRLADPDCNRALAAHPASTSTEPTSSRRRACSRTPSLATASFRFQRGKIGCSAGFRLLGEEKLMDGEDYIEEEDNVIVEEEPRKELSSSYRIKIIEILRNLHSPEIKIYSDASRKLISLLRGEVGGGILREYIQLSPQCSEIVEAWRIHQGKPGMVHILSLVSVIFNHSEGKSQTNGLGRNLDKFARLIIDTKMSDIYAELDCNESRRQMTALDLLASIVRRGGRYASEVAKNFDFKLQVLFKISGLQKKGREERHGLRRSIRRAFVGFLMSFIEVGNPRLVKRVLQQGELYSVVLRGLASDETETITYVITTLQNKVLSEDSLVPPSLRSVIFGSIALEQLCHISGNSMAGRAAELAHEILVTACTDPCNGLMPGLKMKGNVKRLLELMRKLKATEVGCHRDLLLAISTKSQSLAAAYMDAFPYNVEPRPLPSWFTAVSIAADVISSVDTEASALSLANAVENLPSTVSDQLQNIFKNIIPRVCNRSLVNKGLLHADILVKHGSLRLIMESLKSLKVLVTTVDNALKNHLHEKTVNSHGKEIVELHGPPGFSCFLRVDKFVDDGALPPDNVGTTKWMSLRQRILDEIRGSLPDRQVLLKLLSSLSYKHSAKHSKSLKRTNTMAEVSGKRLKSHITIENDDIVIGGINISPLAELVKYENEVNHEVTISELDRDKDPKAIVAEIWKLNKENLVTSEEVDEQDYFYARLLDVIALYMWILPSAFEGSFDFFKILPSNILSLPIAQQQSLLYLLVESIGQSPGSSASARIPDFMYKHLQPLINLLIYSPSEEIKDLAYILAKASLISTGAFDQNISEVDAWMISLPGFSRASYSFVDNKRAEAFRGLYSVVISFLCDAVSTVGNSLYKYLDQMHKLISNLENFHGVVLLQHTSALKIFKLKISVFKLCCNDDSPGFSPLIICIFQKCLRLLESDTGTFKLYERSVVSLYVSNTLKLILESQVDMKILPGLINSILNEKFVDDSKNSLCEWRPLKNLFHFSQDLLNQKGFTLYSMPEITTEGLDSFQFIHSKMKELADRQQDEVAFALLSSIICAPVEDLLKNLHFLFTIAPLQFNSLVQFLSYLLFIEPKFLVEAINLWPSMFLSCQNKIEDVMAAHDCKGDCNHSLFIDDYLAGITLFSDAAVSKNSVASALSSFLRHAPFCALVSSFVCLGSYGKYSIRMLEIVHFPLFIDLLKDKIAKGSIDDLVLFLGCVLFWAHHIRLFYKAEPSDVLEELFQVCFTLVECIFEHILADSSAAVKSFDVEGSSLTKNIIDAVQLFLNHPLISWSISDPICYSKDVGNDKLLDATKSFDSLVIYSKQNFHKMDSLVLQRLTKVFENFLSLMSQDQRSSQSHVFVESVLEVCRGLIQKTAFLFREKFDVCVDRSCMIGLLPHFYIFYSMMNFCSPFDLLELANWMFSKIDTRASSCSSEVLVSLHFCMYIADSALDLLYSYMKQRNGAPESYGFHRVDEKSFNVAILQKVYCNIIDLVLCFNMKTATTCLLKAVYIVYNQKSSYVHPTSLPLYMLFSRMISHSPMNLVICCLNSISKVKGMILSLLMEVSPLFMNLFGQIFLGILSKSTSVCDFLNIDGEWPQRTKVVNRNCNFWLSEDDFMLLLPAALSYVTSHIKDLRSNEIMIFYSKILLENFSNWKSYVSGIILMEKSSPDYLLTSSEHFDRYLNNSLLGKALTMLHYFFTSNGNLVGKKQRLQIFNSLYSNSFELLDDNLKELSSCSYEESLKIIIDIFAKISFTRMLLSPVETLSQCVESETRASGEKTQKKDSERLNRAKLRFMTILVGSLDQIVSIFPLKNGSYSNSCVLVSYSIHCYMEHYILKNIIELAIEMRNYLSQIPSVPSLDHFIRSCLLYRFEDPATLKAIRCFLAALPEKTFSSSEILGLLLGHSKFVSTILSSESFADSSASMANEQSLPSVLKFLDVSNNVHESAKFMVKRSSDRDQRRLELIKLVRVLYHFELRTCNVKPEISVRDSRELFILLLSSYGATLSKTDLEILSLIHEIESIEGTKYDKIAEMDYLWGNSVLKIRKEVVHDGQSSLAMTSYCELAEDQRKMLFRENMPVDMINCVMTVLNLCHDGSQLTTSVLIENLLQDKFIDVIEQPTSCDSILGYDPAFILRFSLHCLVIGFIEPIEFSQLGLLAVAFVSISSVDEELRKLGYEVLGRYKLSLENSRNKDLLQLQLLLTYFQNGITQPWERVPSIFTIFAAEASFMLIDNRQNHFFAISRFLMHSPKMDFKSVPLFHTTFKSTDSNKLEHIWILQLLYAGINSIDDAKIYRRNKLLEFLLSFHASSMSNSQSGFLILQIIQKSTKLPILAEYMVKECGLLSWLFSVITYFGEKLHAEERQFSLTVMELILKEEFNPIVESIILTPIGVKLKELKLAVNDVVSITSISEWLQDCALEQLSELSSYLHHLFVNDIKLLKENVSLVRLILHVVISTFNISQKRAINQPKFTISLEGLFNLYLSINTEFSKTECAMANELGLTAMLMSSPLPVVSTLDKARLVKLTGWAISASLQSSSSKGCLFKEFYPPFLVARKVKQEDEPLISKLLRWVVASVILGTISNEFYNKKTDFCFGLSSCTTLESALEFFTTREGNIGEEELFASEALAFTILYLQQVLGRSCMDLPSVIFSLCLLLISEGSSKTGKDYLDENHNQIVSLCSKIRCPLEVHPAWRWSFAQPWRDDAASNRTEIEKIEEEQACQSLLIIFSTALNGKQSGFPVLSHEDLERSGLFQWERDIASRMRE</sequence>
<dbReference type="EMBL" id="JACMSC010000014">
    <property type="protein sequence ID" value="KAG6490921.1"/>
    <property type="molecule type" value="Genomic_DNA"/>
</dbReference>
<gene>
    <name evidence="3" type="ORF">ZIOFF_052253</name>
</gene>
<reference evidence="3 4" key="1">
    <citation type="submission" date="2020-08" db="EMBL/GenBank/DDBJ databases">
        <title>Plant Genome Project.</title>
        <authorList>
            <person name="Zhang R.-G."/>
        </authorList>
    </citation>
    <scope>NUCLEOTIDE SEQUENCE [LARGE SCALE GENOMIC DNA]</scope>
    <source>
        <tissue evidence="3">Rhizome</tissue>
    </source>
</reference>
<organism evidence="3 4">
    <name type="scientific">Zingiber officinale</name>
    <name type="common">Ginger</name>
    <name type="synonym">Amomum zingiber</name>
    <dbReference type="NCBI Taxonomy" id="94328"/>
    <lineage>
        <taxon>Eukaryota</taxon>
        <taxon>Viridiplantae</taxon>
        <taxon>Streptophyta</taxon>
        <taxon>Embryophyta</taxon>
        <taxon>Tracheophyta</taxon>
        <taxon>Spermatophyta</taxon>
        <taxon>Magnoliopsida</taxon>
        <taxon>Liliopsida</taxon>
        <taxon>Zingiberales</taxon>
        <taxon>Zingiberaceae</taxon>
        <taxon>Zingiber</taxon>
    </lineage>
</organism>
<dbReference type="PANTHER" id="PTHR13500:SF0">
    <property type="entry name" value="NUCLEOLAR PRE-RIBOSOMAL-ASSOCIATED PROTEIN 1"/>
    <property type="match status" value="1"/>
</dbReference>
<dbReference type="Pfam" id="PF11707">
    <property type="entry name" value="Npa1"/>
    <property type="match status" value="1"/>
</dbReference>
<dbReference type="Proteomes" id="UP000734854">
    <property type="component" value="Unassembled WGS sequence"/>
</dbReference>
<dbReference type="Pfam" id="PF16201">
    <property type="entry name" value="NopRA1"/>
    <property type="match status" value="1"/>
</dbReference>
<dbReference type="PANTHER" id="PTHR13500">
    <property type="entry name" value="NUCLEOLAR PRERIBOSOMAL-ASSOCIATED PROTEIN 1"/>
    <property type="match status" value="1"/>
</dbReference>
<evidence type="ECO:0000313" key="4">
    <source>
        <dbReference type="Proteomes" id="UP000734854"/>
    </source>
</evidence>
<evidence type="ECO:0000259" key="1">
    <source>
        <dbReference type="Pfam" id="PF11707"/>
    </source>
</evidence>
<proteinExistence type="predicted"/>
<evidence type="ECO:0000259" key="2">
    <source>
        <dbReference type="Pfam" id="PF16201"/>
    </source>
</evidence>
<name>A0A8J5KND9_ZINOF</name>
<feature type="domain" description="URB1 C-terminal" evidence="2">
    <location>
        <begin position="2274"/>
        <end position="2462"/>
    </location>
</feature>
<dbReference type="InterPro" id="IPR039844">
    <property type="entry name" value="URB1"/>
</dbReference>
<keyword evidence="4" id="KW-1185">Reference proteome</keyword>
<dbReference type="GO" id="GO:0000466">
    <property type="term" value="P:maturation of 5.8S rRNA from tricistronic rRNA transcript (SSU-rRNA, 5.8S rRNA, LSU-rRNA)"/>
    <property type="evidence" value="ECO:0007669"/>
    <property type="project" value="TreeGrafter"/>
</dbReference>
<dbReference type="InterPro" id="IPR032436">
    <property type="entry name" value="URB1_C"/>
</dbReference>
<dbReference type="GO" id="GO:0000463">
    <property type="term" value="P:maturation of LSU-rRNA from tricistronic rRNA transcript (SSU-rRNA, 5.8S rRNA, LSU-rRNA)"/>
    <property type="evidence" value="ECO:0007669"/>
    <property type="project" value="TreeGrafter"/>
</dbReference>
<dbReference type="InterPro" id="IPR021714">
    <property type="entry name" value="URB1_N"/>
</dbReference>
<accession>A0A8J5KND9</accession>
<comment type="caution">
    <text evidence="3">The sequence shown here is derived from an EMBL/GenBank/DDBJ whole genome shotgun (WGS) entry which is preliminary data.</text>
</comment>
<dbReference type="GO" id="GO:0005730">
    <property type="term" value="C:nucleolus"/>
    <property type="evidence" value="ECO:0007669"/>
    <property type="project" value="TreeGrafter"/>
</dbReference>
<evidence type="ECO:0000313" key="3">
    <source>
        <dbReference type="EMBL" id="KAG6490921.1"/>
    </source>
</evidence>
<feature type="domain" description="URB1 N-terminal" evidence="1">
    <location>
        <begin position="259"/>
        <end position="557"/>
    </location>
</feature>